<accession>A0A0P4VKI5</accession>
<keyword evidence="10" id="KW-0528">Neurotoxin</keyword>
<reference evidence="10" key="1">
    <citation type="journal article" date="2016" name="PLoS Negl. Trop. Dis.">
        <title>A Deep Insight into the Sialome of Rhodnius neglectus, a Vector of Chagas Disease.</title>
        <authorList>
            <person name="Santiago P.B."/>
            <person name="Assumpcao T.C."/>
            <person name="Araujo C.N."/>
            <person name="Bastos I.M."/>
            <person name="Neves D."/>
            <person name="Silva I.G."/>
            <person name="Charneau S."/>
            <person name="Queiroz R.M."/>
            <person name="Raiol T."/>
            <person name="Oliveira J.V."/>
            <person name="Sousa M.V."/>
            <person name="Calvo E."/>
            <person name="Ribeiro J.M."/>
            <person name="Santana J.M."/>
        </authorList>
    </citation>
    <scope>NUCLEOTIDE SEQUENCE</scope>
    <source>
        <tissue evidence="10">Salivary glands</tissue>
    </source>
</reference>
<comment type="subcellular location">
    <subcellularLocation>
        <location evidence="1">Membrane</location>
        <topology evidence="1">Lipid-anchor</topology>
        <topology evidence="1">GPI-anchor</topology>
    </subcellularLocation>
</comment>
<keyword evidence="7" id="KW-0325">Glycoprotein</keyword>
<keyword evidence="3" id="KW-0812">Transmembrane</keyword>
<evidence type="ECO:0000313" key="10">
    <source>
        <dbReference type="EMBL" id="JAI53011.1"/>
    </source>
</evidence>
<evidence type="ECO:0000256" key="2">
    <source>
        <dbReference type="ARBA" id="ARBA00022622"/>
    </source>
</evidence>
<evidence type="ECO:0000256" key="4">
    <source>
        <dbReference type="ARBA" id="ARBA00022729"/>
    </source>
</evidence>
<keyword evidence="5" id="KW-1133">Transmembrane helix</keyword>
<dbReference type="GO" id="GO:0030431">
    <property type="term" value="P:sleep"/>
    <property type="evidence" value="ECO:0007669"/>
    <property type="project" value="InterPro"/>
</dbReference>
<evidence type="ECO:0000256" key="1">
    <source>
        <dbReference type="ARBA" id="ARBA00004589"/>
    </source>
</evidence>
<keyword evidence="8" id="KW-0449">Lipoprotein</keyword>
<protein>
    <submittedName>
        <fullName evidence="10">Putative ly-6/neurotoxin superfamily member 1</fullName>
    </submittedName>
</protein>
<dbReference type="InterPro" id="IPR031424">
    <property type="entry name" value="QVR-like"/>
</dbReference>
<organism evidence="10">
    <name type="scientific">Rhodnius neglectus</name>
    <dbReference type="NCBI Taxonomy" id="72488"/>
    <lineage>
        <taxon>Eukaryota</taxon>
        <taxon>Metazoa</taxon>
        <taxon>Ecdysozoa</taxon>
        <taxon>Arthropoda</taxon>
        <taxon>Hexapoda</taxon>
        <taxon>Insecta</taxon>
        <taxon>Pterygota</taxon>
        <taxon>Neoptera</taxon>
        <taxon>Paraneoptera</taxon>
        <taxon>Hemiptera</taxon>
        <taxon>Heteroptera</taxon>
        <taxon>Panheteroptera</taxon>
        <taxon>Cimicomorpha</taxon>
        <taxon>Reduviidae</taxon>
        <taxon>Triatominae</taxon>
        <taxon>Rhodnius</taxon>
    </lineage>
</organism>
<feature type="signal peptide" evidence="9">
    <location>
        <begin position="1"/>
        <end position="21"/>
    </location>
</feature>
<evidence type="ECO:0000256" key="6">
    <source>
        <dbReference type="ARBA" id="ARBA00023136"/>
    </source>
</evidence>
<dbReference type="GO" id="GO:0098552">
    <property type="term" value="C:side of membrane"/>
    <property type="evidence" value="ECO:0007669"/>
    <property type="project" value="UniProtKB-KW"/>
</dbReference>
<keyword evidence="10" id="KW-0800">Toxin</keyword>
<evidence type="ECO:0000256" key="8">
    <source>
        <dbReference type="ARBA" id="ARBA00023288"/>
    </source>
</evidence>
<dbReference type="Pfam" id="PF17064">
    <property type="entry name" value="QVR"/>
    <property type="match status" value="1"/>
</dbReference>
<sequence>ETVMSFTTSAVLLLFVLTVWAVQQGESIHCWVCSSDVDPRCGDPFNTTQHMYLVSDCDRDRSHTPYLRNQAVCRKFKHKVNGETVIVRSCTWGNDNEEEGPCSSSALPPTTQLEYCSTCNTDQCNCSFINAPTAEIIFLILAPLISNFIHLL</sequence>
<feature type="chain" id="PRO_5006069893" evidence="9">
    <location>
        <begin position="22"/>
        <end position="152"/>
    </location>
</feature>
<dbReference type="PANTHER" id="PTHR33562:SF2">
    <property type="entry name" value="PROTEIN QUIVER"/>
    <property type="match status" value="1"/>
</dbReference>
<evidence type="ECO:0000256" key="5">
    <source>
        <dbReference type="ARBA" id="ARBA00022989"/>
    </source>
</evidence>
<keyword evidence="2" id="KW-0336">GPI-anchor</keyword>
<proteinExistence type="evidence at transcript level"/>
<evidence type="ECO:0000256" key="7">
    <source>
        <dbReference type="ARBA" id="ARBA00023180"/>
    </source>
</evidence>
<evidence type="ECO:0000256" key="3">
    <source>
        <dbReference type="ARBA" id="ARBA00022692"/>
    </source>
</evidence>
<dbReference type="CDD" id="cd23593">
    <property type="entry name" value="TFP_LU_ECD_Twit"/>
    <property type="match status" value="1"/>
</dbReference>
<dbReference type="GO" id="GO:0032222">
    <property type="term" value="P:regulation of synaptic transmission, cholinergic"/>
    <property type="evidence" value="ECO:0007669"/>
    <property type="project" value="InterPro"/>
</dbReference>
<dbReference type="EMBL" id="GDKW01003584">
    <property type="protein sequence ID" value="JAI53011.1"/>
    <property type="molecule type" value="mRNA"/>
</dbReference>
<dbReference type="AlphaFoldDB" id="A0A0P4VKI5"/>
<dbReference type="PANTHER" id="PTHR33562">
    <property type="entry name" value="ATILLA, ISOFORM B-RELATED-RELATED"/>
    <property type="match status" value="1"/>
</dbReference>
<name>A0A0P4VKI5_9HEMI</name>
<evidence type="ECO:0000256" key="9">
    <source>
        <dbReference type="SAM" id="SignalP"/>
    </source>
</evidence>
<keyword evidence="4 9" id="KW-0732">Signal</keyword>
<keyword evidence="6" id="KW-0472">Membrane</keyword>
<dbReference type="InterPro" id="IPR050975">
    <property type="entry name" value="Sleep_regulator"/>
</dbReference>
<feature type="non-terminal residue" evidence="10">
    <location>
        <position position="1"/>
    </location>
</feature>